<sequence length="114" mass="12928">MASHELVLETHLLLLAGTCLPPDRQTVAVFSYPRNLTEYNYSMYSPSSPFSTWPPTDQPRTRISQTGYDTDTEHTVPPYDVYPSYGPASTSPDFGCFLCYPCRRHVNCLDRPMS</sequence>
<proteinExistence type="predicted"/>
<dbReference type="EMBL" id="MU251356">
    <property type="protein sequence ID" value="KAG9239761.1"/>
    <property type="molecule type" value="Genomic_DNA"/>
</dbReference>
<feature type="compositionally biased region" description="Low complexity" evidence="1">
    <location>
        <begin position="46"/>
        <end position="55"/>
    </location>
</feature>
<reference evidence="3" key="1">
    <citation type="journal article" date="2021" name="IMA Fungus">
        <title>Genomic characterization of three marine fungi, including Emericellopsis atlantica sp. nov. with signatures of a generalist lifestyle and marine biomass degradation.</title>
        <authorList>
            <person name="Hagestad O.C."/>
            <person name="Hou L."/>
            <person name="Andersen J.H."/>
            <person name="Hansen E.H."/>
            <person name="Altermark B."/>
            <person name="Li C."/>
            <person name="Kuhnert E."/>
            <person name="Cox R.J."/>
            <person name="Crous P.W."/>
            <person name="Spatafora J.W."/>
            <person name="Lail K."/>
            <person name="Amirebrahimi M."/>
            <person name="Lipzen A."/>
            <person name="Pangilinan J."/>
            <person name="Andreopoulos W."/>
            <person name="Hayes R.D."/>
            <person name="Ng V."/>
            <person name="Grigoriev I.V."/>
            <person name="Jackson S.A."/>
            <person name="Sutton T.D.S."/>
            <person name="Dobson A.D.W."/>
            <person name="Rama T."/>
        </authorList>
    </citation>
    <scope>NUCLEOTIDE SEQUENCE</scope>
    <source>
        <strain evidence="3">TRa018bII</strain>
    </source>
</reference>
<keyword evidence="4" id="KW-1185">Reference proteome</keyword>
<keyword evidence="2" id="KW-0732">Signal</keyword>
<feature type="chain" id="PRO_5040195736" evidence="2">
    <location>
        <begin position="20"/>
        <end position="114"/>
    </location>
</feature>
<name>A0A9P8CC05_9HELO</name>
<accession>A0A9P8CC05</accession>
<feature type="signal peptide" evidence="2">
    <location>
        <begin position="1"/>
        <end position="19"/>
    </location>
</feature>
<evidence type="ECO:0000256" key="2">
    <source>
        <dbReference type="SAM" id="SignalP"/>
    </source>
</evidence>
<dbReference type="AlphaFoldDB" id="A0A9P8CC05"/>
<comment type="caution">
    <text evidence="3">The sequence shown here is derived from an EMBL/GenBank/DDBJ whole genome shotgun (WGS) entry which is preliminary data.</text>
</comment>
<protein>
    <submittedName>
        <fullName evidence="3">Uncharacterized protein</fullName>
    </submittedName>
</protein>
<evidence type="ECO:0000256" key="1">
    <source>
        <dbReference type="SAM" id="MobiDB-lite"/>
    </source>
</evidence>
<dbReference type="Proteomes" id="UP000824998">
    <property type="component" value="Unassembled WGS sequence"/>
</dbReference>
<feature type="region of interest" description="Disordered" evidence="1">
    <location>
        <begin position="46"/>
        <end position="75"/>
    </location>
</feature>
<gene>
    <name evidence="3" type="ORF">BJ875DRAFT_447570</name>
</gene>
<organism evidence="3 4">
    <name type="scientific">Amylocarpus encephaloides</name>
    <dbReference type="NCBI Taxonomy" id="45428"/>
    <lineage>
        <taxon>Eukaryota</taxon>
        <taxon>Fungi</taxon>
        <taxon>Dikarya</taxon>
        <taxon>Ascomycota</taxon>
        <taxon>Pezizomycotina</taxon>
        <taxon>Leotiomycetes</taxon>
        <taxon>Helotiales</taxon>
        <taxon>Helotiales incertae sedis</taxon>
        <taxon>Amylocarpus</taxon>
    </lineage>
</organism>
<evidence type="ECO:0000313" key="4">
    <source>
        <dbReference type="Proteomes" id="UP000824998"/>
    </source>
</evidence>
<evidence type="ECO:0000313" key="3">
    <source>
        <dbReference type="EMBL" id="KAG9239761.1"/>
    </source>
</evidence>